<evidence type="ECO:0000313" key="1">
    <source>
        <dbReference type="EMBL" id="SEJ23455.1"/>
    </source>
</evidence>
<dbReference type="Proteomes" id="UP000199250">
    <property type="component" value="Unassembled WGS sequence"/>
</dbReference>
<organism evidence="1 2">
    <name type="scientific">Azotobacter beijerinckii</name>
    <dbReference type="NCBI Taxonomy" id="170623"/>
    <lineage>
        <taxon>Bacteria</taxon>
        <taxon>Pseudomonadati</taxon>
        <taxon>Pseudomonadota</taxon>
        <taxon>Gammaproteobacteria</taxon>
        <taxon>Pseudomonadales</taxon>
        <taxon>Pseudomonadaceae</taxon>
        <taxon>Azotobacter</taxon>
    </lineage>
</organism>
<dbReference type="RefSeq" id="WP_090733562.1">
    <property type="nucleotide sequence ID" value="NZ_FNYQ01000064.1"/>
</dbReference>
<protein>
    <submittedName>
        <fullName evidence="1">Uncharacterized protein</fullName>
    </submittedName>
</protein>
<proteinExistence type="predicted"/>
<evidence type="ECO:0000313" key="2">
    <source>
        <dbReference type="Proteomes" id="UP000199250"/>
    </source>
</evidence>
<sequence length="304" mass="33723">MTHETTAPVTGLVDEVLAELDHAEKTHLDGEVRDMAREAYRLIRQQQAELAQQAAPVAVPDGYQMVPKKISPEMIESALGAHYGARRVRQAGGAIGVDMTANGINYSGIHAMRRMWAGALAVAQTPPAGAWESPSTPPAQKPVAWMPYLSDRADGVKGHYAIARHNPAGYREVWNLHRHKWAAFSDDILTLEQALELMRQVAIPTASPAQQSDLKRLCTSFYYWWSNRKGMNTEQGFDDWFEREGRAMLGDTVAPEQAEQDSVRVPRELLERAVDQWAFTGTLASYPRAQAAYNELRALLGGDA</sequence>
<accession>A0A1H6XFU7</accession>
<reference evidence="1 2" key="1">
    <citation type="submission" date="2016-10" db="EMBL/GenBank/DDBJ databases">
        <authorList>
            <person name="de Groot N.N."/>
        </authorList>
    </citation>
    <scope>NUCLEOTIDE SEQUENCE [LARGE SCALE GENOMIC DNA]</scope>
    <source>
        <strain evidence="1 2">DSM 373</strain>
    </source>
</reference>
<gene>
    <name evidence="1" type="ORF">SAMN04244572_03212</name>
</gene>
<dbReference type="EMBL" id="FNYQ01000064">
    <property type="protein sequence ID" value="SEJ23455.1"/>
    <property type="molecule type" value="Genomic_DNA"/>
</dbReference>
<dbReference type="AlphaFoldDB" id="A0A1H6XFU7"/>
<name>A0A1H6XFU7_9GAMM</name>